<feature type="transmembrane region" description="Helical" evidence="1">
    <location>
        <begin position="311"/>
        <end position="331"/>
    </location>
</feature>
<feature type="transmembrane region" description="Helical" evidence="1">
    <location>
        <begin position="43"/>
        <end position="65"/>
    </location>
</feature>
<feature type="transmembrane region" description="Helical" evidence="1">
    <location>
        <begin position="77"/>
        <end position="98"/>
    </location>
</feature>
<dbReference type="OMA" id="TEICFIM"/>
<feature type="transmembrane region" description="Helical" evidence="1">
    <location>
        <begin position="343"/>
        <end position="376"/>
    </location>
</feature>
<dbReference type="AlphaFoldDB" id="A0A9R0UIB4"/>
<sequence length="701" mass="78427">MRVLRHHHHQDYCACVQHANAPTTAQHSSVTTVAHVQQFLNEWEIQCLVLVSLSLQVFLLFSAGFRKRHISRVLSVLLWLAYLSADSIAVYVLGHLTLHTGEGDPRHQLVLFWAPFLLLHLGGQDTITAFSMEDCSLWKRHLLNLTTQLAMAIYVVGKQLRWDKKLVAPMVLMFISGTTKYAERIWALRIAGSWEPRIRTSGLDIHTMNTELASMFSSAEEDVDPGRIVEVAMGIGAFQESIGFLMDVTPKRYTRGAYYSQAKAIVEKVARGFTSSGNGADWAYKLSEIRLSLIYDHLYTKYGSLKLKGLFLYRLTTLAITSTALAFFVVASKGGSYSGVDVWITYVLLVGAMALEIASVLMWLMSSYWAYMTAFLHLRGRRRSKASRCAGRILLSTVKRLRPRPERRLEWSGKMQQYSLMDDCIQAMAQRPVNWLLPQMMKQGYTSKQVVVSPEVKKVLLHKLCEIATSPDSIDKLAFSGSFRGEWAASWAASGAGAQTAGSSAAQQALVASNIQDMDLVSNALLWHLVTEICFIMSEYDGDKNGTPPNCMFRTCSQQLSNYVMYLVAQCKVMLDSDGHNTLQECRSVLSLSQQIHHRSAAVGNNKRKGLVMGIQDPVFRTVFSSDDKVAGHLIIVLDELLAPESVISAAHRWELIAMVWVEMVCYIARNCGSGFHAKQLSSGGEFLTHVHLLVFLLRTH</sequence>
<accession>A0A9R0UIB4</accession>
<dbReference type="InterPro" id="IPR025315">
    <property type="entry name" value="DUF4220"/>
</dbReference>
<keyword evidence="1" id="KW-0472">Membrane</keyword>
<proteinExistence type="predicted"/>
<feature type="domain" description="DUF4220" evidence="2">
    <location>
        <begin position="79"/>
        <end position="422"/>
    </location>
</feature>
<keyword evidence="1" id="KW-1133">Transmembrane helix</keyword>
<dbReference type="Pfam" id="PF04578">
    <property type="entry name" value="DUF594"/>
    <property type="match status" value="1"/>
</dbReference>
<protein>
    <recommendedName>
        <fullName evidence="2">DUF4220 domain-containing protein</fullName>
    </recommendedName>
</protein>
<reference evidence="3 4" key="1">
    <citation type="submission" date="2017-09" db="EMBL/GenBank/DDBJ databases">
        <authorList>
            <consortium name="International Durum Wheat Genome Sequencing Consortium (IDWGSC)"/>
            <person name="Milanesi L."/>
        </authorList>
    </citation>
    <scope>NUCLEOTIDE SEQUENCE [LARGE SCALE GENOMIC DNA]</scope>
    <source>
        <strain evidence="4">cv. Svevo</strain>
    </source>
</reference>
<dbReference type="Proteomes" id="UP000324705">
    <property type="component" value="Chromosome 1A"/>
</dbReference>
<dbReference type="EMBL" id="LT934111">
    <property type="protein sequence ID" value="VAH00767.1"/>
    <property type="molecule type" value="Genomic_DNA"/>
</dbReference>
<feature type="transmembrane region" description="Helical" evidence="1">
    <location>
        <begin position="110"/>
        <end position="130"/>
    </location>
</feature>
<name>A0A9R0UIB4_TRITD</name>
<organism evidence="3 4">
    <name type="scientific">Triticum turgidum subsp. durum</name>
    <name type="common">Durum wheat</name>
    <name type="synonym">Triticum durum</name>
    <dbReference type="NCBI Taxonomy" id="4567"/>
    <lineage>
        <taxon>Eukaryota</taxon>
        <taxon>Viridiplantae</taxon>
        <taxon>Streptophyta</taxon>
        <taxon>Embryophyta</taxon>
        <taxon>Tracheophyta</taxon>
        <taxon>Spermatophyta</taxon>
        <taxon>Magnoliopsida</taxon>
        <taxon>Liliopsida</taxon>
        <taxon>Poales</taxon>
        <taxon>Poaceae</taxon>
        <taxon>BOP clade</taxon>
        <taxon>Pooideae</taxon>
        <taxon>Triticodae</taxon>
        <taxon>Triticeae</taxon>
        <taxon>Triticinae</taxon>
        <taxon>Triticum</taxon>
    </lineage>
</organism>
<evidence type="ECO:0000313" key="3">
    <source>
        <dbReference type="EMBL" id="VAH00767.1"/>
    </source>
</evidence>
<dbReference type="PANTHER" id="PTHR31325">
    <property type="entry name" value="OS01G0798800 PROTEIN-RELATED"/>
    <property type="match status" value="1"/>
</dbReference>
<evidence type="ECO:0000259" key="2">
    <source>
        <dbReference type="Pfam" id="PF13968"/>
    </source>
</evidence>
<gene>
    <name evidence="3" type="ORF">TRITD_1Av1G006430</name>
</gene>
<evidence type="ECO:0000313" key="4">
    <source>
        <dbReference type="Proteomes" id="UP000324705"/>
    </source>
</evidence>
<evidence type="ECO:0000256" key="1">
    <source>
        <dbReference type="SAM" id="Phobius"/>
    </source>
</evidence>
<keyword evidence="4" id="KW-1185">Reference proteome</keyword>
<dbReference type="Pfam" id="PF13968">
    <property type="entry name" value="DUF4220"/>
    <property type="match status" value="1"/>
</dbReference>
<dbReference type="InterPro" id="IPR007658">
    <property type="entry name" value="DUF594"/>
</dbReference>
<keyword evidence="1" id="KW-0812">Transmembrane</keyword>
<dbReference type="Gramene" id="TRITD1Av1G006430.1">
    <property type="protein sequence ID" value="TRITD1Av1G006430.1"/>
    <property type="gene ID" value="TRITD1Av1G006430"/>
</dbReference>